<dbReference type="PANTHER" id="PTHR33236:SF5">
    <property type="entry name" value="CUB DOMAIN-CONTAINING PROTEIN"/>
    <property type="match status" value="1"/>
</dbReference>
<reference evidence="5 6" key="1">
    <citation type="submission" date="2018-04" db="EMBL/GenBank/DDBJ databases">
        <authorList>
            <person name="Zhang X."/>
            <person name="Yuan J."/>
            <person name="Li F."/>
            <person name="Xiang J."/>
        </authorList>
    </citation>
    <scope>NUCLEOTIDE SEQUENCE [LARGE SCALE GENOMIC DNA]</scope>
    <source>
        <tissue evidence="5">Muscle</tissue>
    </source>
</reference>
<dbReference type="InterPro" id="IPR000859">
    <property type="entry name" value="CUB_dom"/>
</dbReference>
<dbReference type="STRING" id="6689.A0A3R7PA77"/>
<keyword evidence="6" id="KW-1185">Reference proteome</keyword>
<evidence type="ECO:0000256" key="2">
    <source>
        <dbReference type="PROSITE-ProRule" id="PRU00059"/>
    </source>
</evidence>
<comment type="caution">
    <text evidence="2">Lacks conserved residue(s) required for the propagation of feature annotation.</text>
</comment>
<feature type="domain" description="CUB" evidence="4">
    <location>
        <begin position="101"/>
        <end position="219"/>
    </location>
</feature>
<evidence type="ECO:0000313" key="5">
    <source>
        <dbReference type="EMBL" id="ROT79907.1"/>
    </source>
</evidence>
<keyword evidence="1" id="KW-1015">Disulfide bond</keyword>
<dbReference type="Proteomes" id="UP000283509">
    <property type="component" value="Unassembled WGS sequence"/>
</dbReference>
<evidence type="ECO:0000256" key="1">
    <source>
        <dbReference type="ARBA" id="ARBA00023157"/>
    </source>
</evidence>
<keyword evidence="3" id="KW-0732">Signal</keyword>
<dbReference type="SUPFAM" id="SSF49854">
    <property type="entry name" value="Spermadhesin, CUB domain"/>
    <property type="match status" value="2"/>
</dbReference>
<name>A0A3R7PA77_PENVA</name>
<evidence type="ECO:0000256" key="3">
    <source>
        <dbReference type="SAM" id="SignalP"/>
    </source>
</evidence>
<dbReference type="Pfam" id="PF26080">
    <property type="entry name" value="CUB_animal"/>
    <property type="match status" value="1"/>
</dbReference>
<sequence>MTATTRRWAWAAVFLVTAGVVWAAPSDLAQEDYLEMFKKLMTGDQDEAFLDIEALLRCSPNATSGVFGMCLPLAHCANTGGVPAGTCAKGFGVCCLAQRTCGESTSYTHTNFVNPGYYGSDTGSGACTLTVNHANKNVCQVRLDFMELELAQPDTHGNCNVDFLTVTGGASSVPRICGSNSGQHMYIDVDPTCSALKVTVDRSVTPPDLRWWNIKVTQIPCDSEDRAPTGCLQYYTESSGYVKSFNFDHYNSFNRSVNSEIARLNYGVCIKPEEGYCGIMWERVTAFGNNAFTLSGNVQATDPTLVGTAGAGATGAACTTDYVIIPGGVDNNQNSADRFCGLGFPDSVTSTMKPFVMYVHTDADEYSDTANRGFGLKYRQITDCC</sequence>
<protein>
    <recommendedName>
        <fullName evidence="4">CUB domain-containing protein</fullName>
    </recommendedName>
</protein>
<comment type="caution">
    <text evidence="5">The sequence shown here is derived from an EMBL/GenBank/DDBJ whole genome shotgun (WGS) entry which is preliminary data.</text>
</comment>
<dbReference type="PROSITE" id="PS01180">
    <property type="entry name" value="CUB"/>
    <property type="match status" value="2"/>
</dbReference>
<dbReference type="EMBL" id="QCYY01001177">
    <property type="protein sequence ID" value="ROT79907.1"/>
    <property type="molecule type" value="Genomic_DNA"/>
</dbReference>
<evidence type="ECO:0000259" key="4">
    <source>
        <dbReference type="PROSITE" id="PS01180"/>
    </source>
</evidence>
<dbReference type="InterPro" id="IPR035914">
    <property type="entry name" value="Sperma_CUB_dom_sf"/>
</dbReference>
<accession>A0A3R7PA77</accession>
<organism evidence="5 6">
    <name type="scientific">Penaeus vannamei</name>
    <name type="common">Whiteleg shrimp</name>
    <name type="synonym">Litopenaeus vannamei</name>
    <dbReference type="NCBI Taxonomy" id="6689"/>
    <lineage>
        <taxon>Eukaryota</taxon>
        <taxon>Metazoa</taxon>
        <taxon>Ecdysozoa</taxon>
        <taxon>Arthropoda</taxon>
        <taxon>Crustacea</taxon>
        <taxon>Multicrustacea</taxon>
        <taxon>Malacostraca</taxon>
        <taxon>Eumalacostraca</taxon>
        <taxon>Eucarida</taxon>
        <taxon>Decapoda</taxon>
        <taxon>Dendrobranchiata</taxon>
        <taxon>Penaeoidea</taxon>
        <taxon>Penaeidae</taxon>
        <taxon>Penaeus</taxon>
    </lineage>
</organism>
<feature type="signal peptide" evidence="3">
    <location>
        <begin position="1"/>
        <end position="23"/>
    </location>
</feature>
<feature type="chain" id="PRO_5018560072" description="CUB domain-containing protein" evidence="3">
    <location>
        <begin position="24"/>
        <end position="385"/>
    </location>
</feature>
<evidence type="ECO:0000313" key="6">
    <source>
        <dbReference type="Proteomes" id="UP000283509"/>
    </source>
</evidence>
<dbReference type="AlphaFoldDB" id="A0A3R7PA77"/>
<dbReference type="PANTHER" id="PTHR33236">
    <property type="entry name" value="INTRAFLAGELLAR TRANSPORT PROTEIN 122 FAMILY PROTEIN-RELATED"/>
    <property type="match status" value="1"/>
</dbReference>
<proteinExistence type="predicted"/>
<dbReference type="Gene3D" id="2.60.120.290">
    <property type="entry name" value="Spermadhesin, CUB domain"/>
    <property type="match status" value="2"/>
</dbReference>
<dbReference type="InterPro" id="IPR058698">
    <property type="entry name" value="CUB_metazoa"/>
</dbReference>
<gene>
    <name evidence="5" type="ORF">C7M84_001385</name>
</gene>
<dbReference type="OrthoDB" id="6378485at2759"/>
<reference evidence="5 6" key="2">
    <citation type="submission" date="2019-01" db="EMBL/GenBank/DDBJ databases">
        <title>The decoding of complex shrimp genome reveals the adaptation for benthos swimmer, frequently molting mechanism and breeding impact on genome.</title>
        <authorList>
            <person name="Sun Y."/>
            <person name="Gao Y."/>
            <person name="Yu Y."/>
        </authorList>
    </citation>
    <scope>NUCLEOTIDE SEQUENCE [LARGE SCALE GENOMIC DNA]</scope>
    <source>
        <tissue evidence="5">Muscle</tissue>
    </source>
</reference>
<feature type="domain" description="CUB" evidence="4">
    <location>
        <begin position="231"/>
        <end position="381"/>
    </location>
</feature>